<keyword evidence="7" id="KW-0282">Flagellum</keyword>
<evidence type="ECO:0000256" key="2">
    <source>
        <dbReference type="ARBA" id="ARBA00008787"/>
    </source>
</evidence>
<evidence type="ECO:0000313" key="7">
    <source>
        <dbReference type="EMBL" id="MFC3907591.1"/>
    </source>
</evidence>
<keyword evidence="7" id="KW-0966">Cell projection</keyword>
<keyword evidence="5" id="KW-0143">Chaperone</keyword>
<dbReference type="PANTHER" id="PTHR34773:SF1">
    <property type="entry name" value="FLAGELLAR SECRETION CHAPERONE FLIS"/>
    <property type="match status" value="1"/>
</dbReference>
<gene>
    <name evidence="7" type="primary">fliS</name>
    <name evidence="7" type="ORF">ACFORL_00675</name>
</gene>
<proteinExistence type="inferred from homology"/>
<dbReference type="EMBL" id="JBHSAB010000001">
    <property type="protein sequence ID" value="MFC3907591.1"/>
    <property type="molecule type" value="Genomic_DNA"/>
</dbReference>
<comment type="caution">
    <text evidence="7">The sequence shown here is derived from an EMBL/GenBank/DDBJ whole genome shotgun (WGS) entry which is preliminary data.</text>
</comment>
<evidence type="ECO:0000256" key="5">
    <source>
        <dbReference type="ARBA" id="ARBA00023186"/>
    </source>
</evidence>
<organism evidence="7 8">
    <name type="scientific">Legionella dresdenensis</name>
    <dbReference type="NCBI Taxonomy" id="450200"/>
    <lineage>
        <taxon>Bacteria</taxon>
        <taxon>Pseudomonadati</taxon>
        <taxon>Pseudomonadota</taxon>
        <taxon>Gammaproteobacteria</taxon>
        <taxon>Legionellales</taxon>
        <taxon>Legionellaceae</taxon>
        <taxon>Legionella</taxon>
    </lineage>
</organism>
<comment type="subcellular location">
    <subcellularLocation>
        <location evidence="1 6">Cytoplasm</location>
        <location evidence="1 6">Cytosol</location>
    </subcellularLocation>
</comment>
<evidence type="ECO:0000256" key="1">
    <source>
        <dbReference type="ARBA" id="ARBA00004514"/>
    </source>
</evidence>
<evidence type="ECO:0000256" key="4">
    <source>
        <dbReference type="ARBA" id="ARBA00022795"/>
    </source>
</evidence>
<dbReference type="SUPFAM" id="SSF101116">
    <property type="entry name" value="Flagellar export chaperone FliS"/>
    <property type="match status" value="1"/>
</dbReference>
<dbReference type="CDD" id="cd16098">
    <property type="entry name" value="FliS"/>
    <property type="match status" value="1"/>
</dbReference>
<protein>
    <recommendedName>
        <fullName evidence="6">Flagellar secretion chaperone FliS</fullName>
    </recommendedName>
</protein>
<accession>A0ABV8CCA4</accession>
<reference evidence="8" key="1">
    <citation type="journal article" date="2019" name="Int. J. Syst. Evol. Microbiol.">
        <title>The Global Catalogue of Microorganisms (GCM) 10K type strain sequencing project: providing services to taxonomists for standard genome sequencing and annotation.</title>
        <authorList>
            <consortium name="The Broad Institute Genomics Platform"/>
            <consortium name="The Broad Institute Genome Sequencing Center for Infectious Disease"/>
            <person name="Wu L."/>
            <person name="Ma J."/>
        </authorList>
    </citation>
    <scope>NUCLEOTIDE SEQUENCE [LARGE SCALE GENOMIC DNA]</scope>
    <source>
        <strain evidence="8">CCUG 59858</strain>
    </source>
</reference>
<evidence type="ECO:0000256" key="6">
    <source>
        <dbReference type="PIRNR" id="PIRNR039090"/>
    </source>
</evidence>
<dbReference type="PIRSF" id="PIRSF039090">
    <property type="entry name" value="Flis"/>
    <property type="match status" value="1"/>
</dbReference>
<dbReference type="RefSeq" id="WP_382340100.1">
    <property type="nucleotide sequence ID" value="NZ_JBHSAB010000001.1"/>
</dbReference>
<dbReference type="Proteomes" id="UP001595758">
    <property type="component" value="Unassembled WGS sequence"/>
</dbReference>
<evidence type="ECO:0000256" key="3">
    <source>
        <dbReference type="ARBA" id="ARBA00022490"/>
    </source>
</evidence>
<evidence type="ECO:0000313" key="8">
    <source>
        <dbReference type="Proteomes" id="UP001595758"/>
    </source>
</evidence>
<comment type="similarity">
    <text evidence="2 6">Belongs to the FliS family.</text>
</comment>
<dbReference type="InterPro" id="IPR036584">
    <property type="entry name" value="FliS_sf"/>
</dbReference>
<keyword evidence="7" id="KW-0969">Cilium</keyword>
<dbReference type="PANTHER" id="PTHR34773">
    <property type="entry name" value="FLAGELLAR SECRETION CHAPERONE FLIS"/>
    <property type="match status" value="1"/>
</dbReference>
<keyword evidence="8" id="KW-1185">Reference proteome</keyword>
<dbReference type="InterPro" id="IPR003713">
    <property type="entry name" value="FliS"/>
</dbReference>
<dbReference type="Pfam" id="PF02561">
    <property type="entry name" value="FliS"/>
    <property type="match status" value="1"/>
</dbReference>
<keyword evidence="4 6" id="KW-1005">Bacterial flagellum biogenesis</keyword>
<sequence>MKNPYQQAVSQYKAIELETQVENASPHQLVNMLFQGARTNIAAAQGFISHQRIQEKCESITKAINIIDGLRTSLDHEQGGEIAGNLDRLYEYIQEILLKANLHNDSALLDEANALIAEIHQAWQQIQV</sequence>
<name>A0ABV8CCA4_9GAMM</name>
<dbReference type="Gene3D" id="1.20.120.340">
    <property type="entry name" value="Flagellar protein FliS"/>
    <property type="match status" value="1"/>
</dbReference>
<dbReference type="NCBIfam" id="TIGR00208">
    <property type="entry name" value="fliS"/>
    <property type="match status" value="1"/>
</dbReference>
<keyword evidence="3 6" id="KW-0963">Cytoplasm</keyword>